<dbReference type="PROSITE" id="PS50835">
    <property type="entry name" value="IG_LIKE"/>
    <property type="match status" value="1"/>
</dbReference>
<reference evidence="8" key="1">
    <citation type="journal article" date="2021" name="Proc. Natl. Acad. Sci. U.S.A.">
        <title>Three genomes in the algal genus Volvox reveal the fate of a haploid sex-determining region after a transition to homothallism.</title>
        <authorList>
            <person name="Yamamoto K."/>
            <person name="Hamaji T."/>
            <person name="Kawai-Toyooka H."/>
            <person name="Matsuzaki R."/>
            <person name="Takahashi F."/>
            <person name="Nishimura Y."/>
            <person name="Kawachi M."/>
            <person name="Noguchi H."/>
            <person name="Minakuchi Y."/>
            <person name="Umen J.G."/>
            <person name="Toyoda A."/>
            <person name="Nozaki H."/>
        </authorList>
    </citation>
    <scope>NUCLEOTIDE SEQUENCE</scope>
    <source>
        <strain evidence="8">NIES-3780</strain>
    </source>
</reference>
<dbReference type="SUPFAM" id="SSF48726">
    <property type="entry name" value="Immunoglobulin"/>
    <property type="match status" value="1"/>
</dbReference>
<dbReference type="Pfam" id="PF07162">
    <property type="entry name" value="B9-C2"/>
    <property type="match status" value="1"/>
</dbReference>
<dbReference type="PROSITE" id="PS51381">
    <property type="entry name" value="C2_B9"/>
    <property type="match status" value="1"/>
</dbReference>
<keyword evidence="5" id="KW-0966">Cell projection</keyword>
<proteinExistence type="predicted"/>
<feature type="region of interest" description="Disordered" evidence="6">
    <location>
        <begin position="1"/>
        <end position="84"/>
    </location>
</feature>
<dbReference type="InterPro" id="IPR036179">
    <property type="entry name" value="Ig-like_dom_sf"/>
</dbReference>
<dbReference type="InterPro" id="IPR013098">
    <property type="entry name" value="Ig_I-set"/>
</dbReference>
<dbReference type="InterPro" id="IPR003599">
    <property type="entry name" value="Ig_sub"/>
</dbReference>
<dbReference type="InterPro" id="IPR003598">
    <property type="entry name" value="Ig_sub2"/>
</dbReference>
<feature type="non-terminal residue" evidence="8">
    <location>
        <position position="880"/>
    </location>
</feature>
<dbReference type="Pfam" id="PF07679">
    <property type="entry name" value="I-set"/>
    <property type="match status" value="1"/>
</dbReference>
<keyword evidence="2" id="KW-0963">Cytoplasm</keyword>
<dbReference type="GO" id="GO:0060271">
    <property type="term" value="P:cilium assembly"/>
    <property type="evidence" value="ECO:0007669"/>
    <property type="project" value="TreeGrafter"/>
</dbReference>
<feature type="compositionally biased region" description="Gly residues" evidence="6">
    <location>
        <begin position="795"/>
        <end position="809"/>
    </location>
</feature>
<evidence type="ECO:0000313" key="8">
    <source>
        <dbReference type="EMBL" id="GIL65137.1"/>
    </source>
</evidence>
<keyword evidence="9" id="KW-1185">Reference proteome</keyword>
<accession>A0A8J4FCC0</accession>
<feature type="compositionally biased region" description="Low complexity" evidence="6">
    <location>
        <begin position="40"/>
        <end position="61"/>
    </location>
</feature>
<dbReference type="InterPro" id="IPR013783">
    <property type="entry name" value="Ig-like_fold"/>
</dbReference>
<dbReference type="PANTHER" id="PTHR12968:SF4">
    <property type="entry name" value="TECTONIC-LIKE COMPLEX MEMBER MKS1"/>
    <property type="match status" value="1"/>
</dbReference>
<dbReference type="Proteomes" id="UP000747399">
    <property type="component" value="Unassembled WGS sequence"/>
</dbReference>
<dbReference type="InterPro" id="IPR010796">
    <property type="entry name" value="C2_B9-type_dom"/>
</dbReference>
<dbReference type="PANTHER" id="PTHR12968">
    <property type="entry name" value="B9 DOMAIN-CONTAINING"/>
    <property type="match status" value="1"/>
</dbReference>
<evidence type="ECO:0000256" key="4">
    <source>
        <dbReference type="ARBA" id="ARBA00023212"/>
    </source>
</evidence>
<evidence type="ECO:0000256" key="2">
    <source>
        <dbReference type="ARBA" id="ARBA00022490"/>
    </source>
</evidence>
<dbReference type="GO" id="GO:0036038">
    <property type="term" value="C:MKS complex"/>
    <property type="evidence" value="ECO:0007669"/>
    <property type="project" value="TreeGrafter"/>
</dbReference>
<feature type="compositionally biased region" description="Gly residues" evidence="6">
    <location>
        <begin position="617"/>
        <end position="626"/>
    </location>
</feature>
<dbReference type="EMBL" id="BNCO01000073">
    <property type="protein sequence ID" value="GIL65137.1"/>
    <property type="molecule type" value="Genomic_DNA"/>
</dbReference>
<feature type="compositionally biased region" description="Polar residues" evidence="6">
    <location>
        <begin position="841"/>
        <end position="858"/>
    </location>
</feature>
<dbReference type="Gene3D" id="2.60.40.10">
    <property type="entry name" value="Immunoglobulins"/>
    <property type="match status" value="1"/>
</dbReference>
<evidence type="ECO:0000259" key="7">
    <source>
        <dbReference type="PROSITE" id="PS50835"/>
    </source>
</evidence>
<protein>
    <recommendedName>
        <fullName evidence="7">Ig-like domain-containing protein</fullName>
    </recommendedName>
</protein>
<evidence type="ECO:0000256" key="5">
    <source>
        <dbReference type="ARBA" id="ARBA00023273"/>
    </source>
</evidence>
<dbReference type="SMART" id="SM00408">
    <property type="entry name" value="IGc2"/>
    <property type="match status" value="1"/>
</dbReference>
<keyword evidence="3" id="KW-0970">Cilium biogenesis/degradation</keyword>
<dbReference type="CDD" id="cd00096">
    <property type="entry name" value="Ig"/>
    <property type="match status" value="1"/>
</dbReference>
<feature type="region of interest" description="Disordered" evidence="6">
    <location>
        <begin position="108"/>
        <end position="130"/>
    </location>
</feature>
<evidence type="ECO:0000256" key="3">
    <source>
        <dbReference type="ARBA" id="ARBA00022794"/>
    </source>
</evidence>
<feature type="region of interest" description="Disordered" evidence="6">
    <location>
        <begin position="606"/>
        <end position="635"/>
    </location>
</feature>
<feature type="domain" description="Ig-like" evidence="7">
    <location>
        <begin position="678"/>
        <end position="760"/>
    </location>
</feature>
<evidence type="ECO:0000256" key="1">
    <source>
        <dbReference type="ARBA" id="ARBA00004120"/>
    </source>
</evidence>
<keyword evidence="4" id="KW-0206">Cytoskeleton</keyword>
<feature type="region of interest" description="Disordered" evidence="6">
    <location>
        <begin position="154"/>
        <end position="210"/>
    </location>
</feature>
<dbReference type="InterPro" id="IPR007110">
    <property type="entry name" value="Ig-like_dom"/>
</dbReference>
<comment type="caution">
    <text evidence="8">The sequence shown here is derived from an EMBL/GenBank/DDBJ whole genome shotgun (WGS) entry which is preliminary data.</text>
</comment>
<feature type="compositionally biased region" description="Low complexity" evidence="6">
    <location>
        <begin position="154"/>
        <end position="205"/>
    </location>
</feature>
<feature type="compositionally biased region" description="Low complexity" evidence="6">
    <location>
        <begin position="72"/>
        <end position="84"/>
    </location>
</feature>
<name>A0A8J4FCC0_9CHLO</name>
<evidence type="ECO:0000256" key="6">
    <source>
        <dbReference type="SAM" id="MobiDB-lite"/>
    </source>
</evidence>
<evidence type="ECO:0000313" key="9">
    <source>
        <dbReference type="Proteomes" id="UP000747399"/>
    </source>
</evidence>
<feature type="region of interest" description="Disordered" evidence="6">
    <location>
        <begin position="770"/>
        <end position="880"/>
    </location>
</feature>
<comment type="subcellular location">
    <subcellularLocation>
        <location evidence="1">Cytoplasm</location>
        <location evidence="1">Cytoskeleton</location>
        <location evidence="1">Cilium basal body</location>
    </subcellularLocation>
</comment>
<dbReference type="AlphaFoldDB" id="A0A8J4FCC0"/>
<dbReference type="SMART" id="SM00409">
    <property type="entry name" value="IG"/>
    <property type="match status" value="1"/>
</dbReference>
<gene>
    <name evidence="8" type="ORF">Vafri_18949</name>
</gene>
<feature type="compositionally biased region" description="Low complexity" evidence="6">
    <location>
        <begin position="18"/>
        <end position="27"/>
    </location>
</feature>
<sequence length="880" mass="94578">GGGGDPNARMMMRRQRWRQQVAQQAAADGDGADAPASTDQPPAQQQQQQQPQQQPVPQALQHPGAMQPPVLPGGQQQQQQQMGLGGIVIPPQVVPQVVPYGSLGVEARMAATGQPPEVPPTTSQHELPEKFKTSRVIGWQEKVYSRSEVAAARAAATTPAGQQAPQPLQQQPQPGPGATASQQQQQEPPPQQQQQQEQQQQQQPAVRSKRLQAFGSQSALDHKRMDPRTCGSILYTFVQTDDFCVVQELGRTVTTSPYEDENVLVSKLLSKPKGRAQVISFRSMYIMADLGEEGDVGASNDKVLVSIRAFPDGSFDMCPGFSRAGLKYRFEDNHGGIFEYTVENASATDIPSLEKRTAKLERAVVARAEELRRAALKTDFEAPPAGECTRLLLFGEILSAADFLRNHLYIEYVVRWDPDVWNLTTPANRQQPQSQPGIAQGVTHISRVTVYPADPATNTPARDVAHFSHPLELEWVSQPGSGPHNNPQPNAYPCLFFQVCTLDKLNRYTSEGYGWLSLDGRVPGSGTYIIRTWKPLGTIRDRQAEFFTGGSPELADLAYVTTPSGFNGKILNKFGFKTETIGAIKVRLHTVTQRFNPDATALAGMRRSWGSTADTQGLGGGDGAGGAAPNKRNLPSKRDLSLKMVVERARQRLREARGTDQLPGGAVAVRPGVVSEAPTIIVHPQDAAVSEDSTVRFKVVARGLPPLTYEWYKDDRRLLVATSDQPELVLVQVSLDSEGAYHCQVSNKDGSASSSKATLTVTRAARVTRTAAGFGPDSSRASRRQQRNSSISLSGGTGLQGPGGGGGGAPRMSRLARLDAGMSTRTAAGGSIAGSDVGGQMSPTQASAGPSPRESTGGDQVLRPGPDRAAPTDTPPQEST</sequence>
<organism evidence="8 9">
    <name type="scientific">Volvox africanus</name>
    <dbReference type="NCBI Taxonomy" id="51714"/>
    <lineage>
        <taxon>Eukaryota</taxon>
        <taxon>Viridiplantae</taxon>
        <taxon>Chlorophyta</taxon>
        <taxon>core chlorophytes</taxon>
        <taxon>Chlorophyceae</taxon>
        <taxon>CS clade</taxon>
        <taxon>Chlamydomonadales</taxon>
        <taxon>Volvocaceae</taxon>
        <taxon>Volvox</taxon>
    </lineage>
</organism>